<accession>A0A1T5IAT3</accession>
<feature type="region of interest" description="Disordered" evidence="1">
    <location>
        <begin position="616"/>
        <end position="677"/>
    </location>
</feature>
<dbReference type="Proteomes" id="UP000190857">
    <property type="component" value="Unassembled WGS sequence"/>
</dbReference>
<feature type="signal peptide" evidence="3">
    <location>
        <begin position="1"/>
        <end position="42"/>
    </location>
</feature>
<dbReference type="Pfam" id="PF25549">
    <property type="entry name" value="DUF7927"/>
    <property type="match status" value="1"/>
</dbReference>
<keyword evidence="6" id="KW-1185">Reference proteome</keyword>
<feature type="transmembrane region" description="Helical" evidence="2">
    <location>
        <begin position="682"/>
        <end position="704"/>
    </location>
</feature>
<dbReference type="OrthoDB" id="134475at2"/>
<evidence type="ECO:0000256" key="3">
    <source>
        <dbReference type="SAM" id="SignalP"/>
    </source>
</evidence>
<sequence>MNTPIRTHPRAHRPRLARFTALATAACLASVSLLATMPAAHAAGEAATTLPGTILHGGATNNHKTTVFAYVKAGEAFAATFGEHPGMDSRMTVTIIDPLGKVRQTSAPGGPVSLDTRIVADVDGVWAVTVEDPADIATNRPQFPGVTWKIAAEKNGVAIPGRVFSESLAFNTPTETTLSLFALTKTGGLYRETLRDYNGVDSTILVTNKGNVRSGDAACDPAYLSVPMPGSSESDGSGAAYEQPSSSATCAGLERYRLFLDQPAADLPSSSTNWADGRTTDTWVGATYTPPTISGLSFARSGTAGNAGTLTGTLDTQPGTVKLEIDADGDGVFDGPADVAQSVIVPQTGPFSFDWDGKNAAGDPVDALVASAFRTTLAHTNEAHFLRVDTEVSRGGIELLRLTGGSTNPSVVYFDDSRFTDTSAERYSNTSLHASGPGGIDSTGGVHRWAGDDTSANRSPNANTGTTGSWGDQRSIDDWTFGADSAVASVAIDPLTPHLSIEKHGTASASPLVAGSTIDYTVILTSDGTGDFTTTNPAEAVDHLDQGVLDKATLVDGSIRTTTGSATVDAQGRVVWNAGALPVGATSTLTFSVTVLPNDDPARANIVNTACVASAPHRPSTSEFGTDENPCATVPFTPPVPPTPAEPPLTPPTVPPTTPPATPPAPRTTPPGLAATGADNPLVMAGIATGTVLLGAAVVGLVALRRRRSDAATAASASPSGSSIPGSDTP</sequence>
<keyword evidence="2" id="KW-1133">Transmembrane helix</keyword>
<organism evidence="5 6">
    <name type="scientific">Okibacterium fritillariae</name>
    <dbReference type="NCBI Taxonomy" id="123320"/>
    <lineage>
        <taxon>Bacteria</taxon>
        <taxon>Bacillati</taxon>
        <taxon>Actinomycetota</taxon>
        <taxon>Actinomycetes</taxon>
        <taxon>Micrococcales</taxon>
        <taxon>Microbacteriaceae</taxon>
        <taxon>Okibacterium</taxon>
    </lineage>
</organism>
<reference evidence="5 6" key="1">
    <citation type="submission" date="2017-02" db="EMBL/GenBank/DDBJ databases">
        <authorList>
            <person name="Peterson S.W."/>
        </authorList>
    </citation>
    <scope>NUCLEOTIDE SEQUENCE [LARGE SCALE GENOMIC DNA]</scope>
    <source>
        <strain evidence="5 6">VKM Ac-2059</strain>
    </source>
</reference>
<dbReference type="AlphaFoldDB" id="A0A1T5IAT3"/>
<feature type="region of interest" description="Disordered" evidence="1">
    <location>
        <begin position="707"/>
        <end position="730"/>
    </location>
</feature>
<evidence type="ECO:0000256" key="2">
    <source>
        <dbReference type="SAM" id="Phobius"/>
    </source>
</evidence>
<feature type="compositionally biased region" description="Low complexity" evidence="1">
    <location>
        <begin position="711"/>
        <end position="730"/>
    </location>
</feature>
<keyword evidence="3" id="KW-0732">Signal</keyword>
<evidence type="ECO:0000313" key="6">
    <source>
        <dbReference type="Proteomes" id="UP000190857"/>
    </source>
</evidence>
<evidence type="ECO:0000259" key="4">
    <source>
        <dbReference type="Pfam" id="PF25549"/>
    </source>
</evidence>
<keyword evidence="2" id="KW-0812">Transmembrane</keyword>
<dbReference type="RefSeq" id="WP_143785254.1">
    <property type="nucleotide sequence ID" value="NZ_FUZP01000001.1"/>
</dbReference>
<evidence type="ECO:0000256" key="1">
    <source>
        <dbReference type="SAM" id="MobiDB-lite"/>
    </source>
</evidence>
<dbReference type="STRING" id="123320.SAMN06309945_0157"/>
<proteinExistence type="predicted"/>
<feature type="chain" id="PRO_5013182638" description="DUF7927 domain-containing protein" evidence="3">
    <location>
        <begin position="43"/>
        <end position="730"/>
    </location>
</feature>
<gene>
    <name evidence="5" type="ORF">SAMN06309945_0157</name>
</gene>
<feature type="compositionally biased region" description="Pro residues" evidence="1">
    <location>
        <begin position="636"/>
        <end position="669"/>
    </location>
</feature>
<dbReference type="InterPro" id="IPR057687">
    <property type="entry name" value="DUF7927"/>
</dbReference>
<feature type="region of interest" description="Disordered" evidence="1">
    <location>
        <begin position="428"/>
        <end position="473"/>
    </location>
</feature>
<feature type="compositionally biased region" description="Polar residues" evidence="1">
    <location>
        <begin position="454"/>
        <end position="472"/>
    </location>
</feature>
<keyword evidence="2" id="KW-0472">Membrane</keyword>
<name>A0A1T5IAT3_9MICO</name>
<protein>
    <recommendedName>
        <fullName evidence="4">DUF7927 domain-containing protein</fullName>
    </recommendedName>
</protein>
<evidence type="ECO:0000313" key="5">
    <source>
        <dbReference type="EMBL" id="SKC36158.1"/>
    </source>
</evidence>
<dbReference type="EMBL" id="FUZP01000001">
    <property type="protein sequence ID" value="SKC36158.1"/>
    <property type="molecule type" value="Genomic_DNA"/>
</dbReference>
<feature type="domain" description="DUF7927" evidence="4">
    <location>
        <begin position="499"/>
        <end position="622"/>
    </location>
</feature>